<evidence type="ECO:0000256" key="1">
    <source>
        <dbReference type="SAM" id="Phobius"/>
    </source>
</evidence>
<protein>
    <submittedName>
        <fullName evidence="2">Uncharacterized protein</fullName>
    </submittedName>
</protein>
<proteinExistence type="predicted"/>
<evidence type="ECO:0000313" key="3">
    <source>
        <dbReference type="Proteomes" id="UP001593940"/>
    </source>
</evidence>
<keyword evidence="3" id="KW-1185">Reference proteome</keyword>
<dbReference type="EMBL" id="JBHOMY010000029">
    <property type="protein sequence ID" value="MFC1457326.1"/>
    <property type="molecule type" value="Genomic_DNA"/>
</dbReference>
<organism evidence="2 3">
    <name type="scientific">Microvirga arabica</name>
    <dbReference type="NCBI Taxonomy" id="1128671"/>
    <lineage>
        <taxon>Bacteria</taxon>
        <taxon>Pseudomonadati</taxon>
        <taxon>Pseudomonadota</taxon>
        <taxon>Alphaproteobacteria</taxon>
        <taxon>Hyphomicrobiales</taxon>
        <taxon>Methylobacteriaceae</taxon>
        <taxon>Microvirga</taxon>
    </lineage>
</organism>
<accession>A0ABV6Y7S7</accession>
<evidence type="ECO:0000313" key="2">
    <source>
        <dbReference type="EMBL" id="MFC1457326.1"/>
    </source>
</evidence>
<name>A0ABV6Y7S7_9HYPH</name>
<dbReference type="RefSeq" id="WP_377029752.1">
    <property type="nucleotide sequence ID" value="NZ_JBHOMY010000029.1"/>
</dbReference>
<keyword evidence="1" id="KW-1133">Transmembrane helix</keyword>
<gene>
    <name evidence="2" type="ORF">ACETIH_11480</name>
</gene>
<comment type="caution">
    <text evidence="2">The sequence shown here is derived from an EMBL/GenBank/DDBJ whole genome shotgun (WGS) entry which is preliminary data.</text>
</comment>
<feature type="transmembrane region" description="Helical" evidence="1">
    <location>
        <begin position="21"/>
        <end position="41"/>
    </location>
</feature>
<keyword evidence="1" id="KW-0812">Transmembrane</keyword>
<reference evidence="2 3" key="1">
    <citation type="submission" date="2024-09" db="EMBL/GenBank/DDBJ databases">
        <title>Nodulacao em especies de Leguminosae Basais da Amazonia e Caracterizacao dos Rizobios e Bacterias Associadas aos Nodulos.</title>
        <authorList>
            <person name="Jambeiro I.C.A."/>
            <person name="Lopes I.S."/>
            <person name="Aguiar E.R.G.R."/>
            <person name="Santos A.F.J."/>
            <person name="Dos Santos J.M.F."/>
            <person name="Gross E."/>
        </authorList>
    </citation>
    <scope>NUCLEOTIDE SEQUENCE [LARGE SCALE GENOMIC DNA]</scope>
    <source>
        <strain evidence="2 3">BRUESC1165</strain>
    </source>
</reference>
<keyword evidence="1" id="KW-0472">Membrane</keyword>
<dbReference type="Proteomes" id="UP001593940">
    <property type="component" value="Unassembled WGS sequence"/>
</dbReference>
<sequence>MRLPRLSLRIWKLLDAHAEGIPAIGALALIVLLLVVAKYLADL</sequence>